<reference evidence="2" key="1">
    <citation type="submission" date="2016-10" db="EMBL/GenBank/DDBJ databases">
        <authorList>
            <person name="Varghese N."/>
            <person name="Submissions S."/>
        </authorList>
    </citation>
    <scope>NUCLEOTIDE SEQUENCE [LARGE SCALE GENOMIC DNA]</scope>
    <source>
        <strain evidence="2">DSM 19110</strain>
    </source>
</reference>
<evidence type="ECO:0000313" key="1">
    <source>
        <dbReference type="EMBL" id="SDM84988.1"/>
    </source>
</evidence>
<dbReference type="AlphaFoldDB" id="A0A1G9WKB7"/>
<sequence>MQTVLIYNVYAIDLEIIYNVWRRRVALGFWIADMAFLMDEVPLHLKEIENPTLKITSRTVFKDPETGIYTLPQRSIPVYDLDQINFIRHIFYDQPLWRLLPTKALTEDEITVKVTHYVIKGKQQLLIEKIGFYGELKKLYLLDESKIPKNIVKFTIDAERVKTLLLLMINTSYFDSPKLAVEIYRDFIALYKVTPQPVVLEEALRFYTSRHKGPRLKKLKAKGAYTTFGKG</sequence>
<evidence type="ECO:0000313" key="2">
    <source>
        <dbReference type="Proteomes" id="UP000183200"/>
    </source>
</evidence>
<dbReference type="OrthoDB" id="751410at2"/>
<dbReference type="Proteomes" id="UP000183200">
    <property type="component" value="Unassembled WGS sequence"/>
</dbReference>
<gene>
    <name evidence="1" type="ORF">SAMN05421820_105200</name>
</gene>
<proteinExistence type="predicted"/>
<accession>A0A1G9WKB7</accession>
<name>A0A1G9WKB7_9SPHI</name>
<protein>
    <submittedName>
        <fullName evidence="1">Uncharacterized protein</fullName>
    </submittedName>
</protein>
<dbReference type="EMBL" id="FNGY01000005">
    <property type="protein sequence ID" value="SDM84988.1"/>
    <property type="molecule type" value="Genomic_DNA"/>
</dbReference>
<organism evidence="1 2">
    <name type="scientific">Pedobacter steynii</name>
    <dbReference type="NCBI Taxonomy" id="430522"/>
    <lineage>
        <taxon>Bacteria</taxon>
        <taxon>Pseudomonadati</taxon>
        <taxon>Bacteroidota</taxon>
        <taxon>Sphingobacteriia</taxon>
        <taxon>Sphingobacteriales</taxon>
        <taxon>Sphingobacteriaceae</taxon>
        <taxon>Pedobacter</taxon>
    </lineage>
</organism>
<dbReference type="RefSeq" id="WP_074608361.1">
    <property type="nucleotide sequence ID" value="NZ_FNGY01000005.1"/>
</dbReference>
<keyword evidence="2" id="KW-1185">Reference proteome</keyword>